<dbReference type="EMBL" id="JACEIK010000499">
    <property type="protein sequence ID" value="MCD7458110.1"/>
    <property type="molecule type" value="Genomic_DNA"/>
</dbReference>
<organism evidence="3 4">
    <name type="scientific">Datura stramonium</name>
    <name type="common">Jimsonweed</name>
    <name type="synonym">Common thornapple</name>
    <dbReference type="NCBI Taxonomy" id="4076"/>
    <lineage>
        <taxon>Eukaryota</taxon>
        <taxon>Viridiplantae</taxon>
        <taxon>Streptophyta</taxon>
        <taxon>Embryophyta</taxon>
        <taxon>Tracheophyta</taxon>
        <taxon>Spermatophyta</taxon>
        <taxon>Magnoliopsida</taxon>
        <taxon>eudicotyledons</taxon>
        <taxon>Gunneridae</taxon>
        <taxon>Pentapetalae</taxon>
        <taxon>asterids</taxon>
        <taxon>lamiids</taxon>
        <taxon>Solanales</taxon>
        <taxon>Solanaceae</taxon>
        <taxon>Solanoideae</taxon>
        <taxon>Datureae</taxon>
        <taxon>Datura</taxon>
    </lineage>
</organism>
<proteinExistence type="predicted"/>
<dbReference type="InterPro" id="IPR025486">
    <property type="entry name" value="DUF4378"/>
</dbReference>
<evidence type="ECO:0000313" key="3">
    <source>
        <dbReference type="EMBL" id="MCD7458110.1"/>
    </source>
</evidence>
<gene>
    <name evidence="3" type="ORF">HAX54_037237</name>
</gene>
<accession>A0ABS8SH12</accession>
<dbReference type="InterPro" id="IPR044257">
    <property type="entry name" value="TRM32-like"/>
</dbReference>
<sequence length="765" mass="87894">MGKNKWSRHVDHEDEDIHPGCMWGFIHALGYHSWHSRVKSKSLPRINDGSSHIRSIHSSKEKLVVQEDPSEVELLLDDNESQFLVDKGTTKSKGSNKRSLKAKIKDLIAEEMHKERRRSKQKKSGSSDQPKFQRTCSIHHVEPTEHDLNEICGDKKHPSILVPANVENGAAGSPDKKRMNAIDEYDTSTDKNALKFELKDHAELLLEILRESEAGYQSLSRGQLASKKKARLTKSGSYPVSHLSRRRNFKPIKLEDKKNEVWSSAKGERLIGVTRTKSLSNYAKTLFTSLGLLDDDGRNLKLDKWSSFACHSTNGAVDNKENNEELVDVEERNKQVSTYELFDNLNGELHVEYKEGAEYESKSNSHCEIDGFDISKTTMMHRRSSSLNESMDRYTKLFEHSFRKEVNLNPSKSLKLTSEYDIPPSMSFRRIRSLSYSESCSLFPNEVASDAQFAEWLIKTVEERNSDIRAEIEKEEKSIYAAEEADCKIEKVEGSEDIKTVEIVTTLKPKTDEADNGEVEDLSETNDEVNVFKGNSFEEQEIKCNESIPSDVVPNSEICFEEDISNSSELQIPKGLVLKQNVGVDTPAKADHHRKSYRKENADLFYVRDILEHSGFSTNFFKTTWYSQAQVLNPSVVRELESLWHQEQECCVEDFDFCCHHQLLFDLVNEVLVQMYERSFTYYPKALSYSCRVRPLLENRMIEEICNNVGTWLRLKPEQESIDAIVDRDLRKDDGWMNLQLESECSALELEDMIFNDLLEELICF</sequence>
<feature type="domain" description="DUF4378" evidence="2">
    <location>
        <begin position="603"/>
        <end position="761"/>
    </location>
</feature>
<dbReference type="Pfam" id="PF14309">
    <property type="entry name" value="DUF4378"/>
    <property type="match status" value="1"/>
</dbReference>
<dbReference type="Proteomes" id="UP000823775">
    <property type="component" value="Unassembled WGS sequence"/>
</dbReference>
<evidence type="ECO:0000256" key="1">
    <source>
        <dbReference type="SAM" id="MobiDB-lite"/>
    </source>
</evidence>
<evidence type="ECO:0000313" key="4">
    <source>
        <dbReference type="Proteomes" id="UP000823775"/>
    </source>
</evidence>
<feature type="region of interest" description="Disordered" evidence="1">
    <location>
        <begin position="110"/>
        <end position="134"/>
    </location>
</feature>
<protein>
    <recommendedName>
        <fullName evidence="2">DUF4378 domain-containing protein</fullName>
    </recommendedName>
</protein>
<dbReference type="PANTHER" id="PTHR47071">
    <property type="entry name" value="PROTEIN TRM32"/>
    <property type="match status" value="1"/>
</dbReference>
<dbReference type="PANTHER" id="PTHR47071:SF2">
    <property type="entry name" value="PROTEIN TRM32"/>
    <property type="match status" value="1"/>
</dbReference>
<keyword evidence="4" id="KW-1185">Reference proteome</keyword>
<reference evidence="3 4" key="1">
    <citation type="journal article" date="2021" name="BMC Genomics">
        <title>Datura genome reveals duplications of psychoactive alkaloid biosynthetic genes and high mutation rate following tissue culture.</title>
        <authorList>
            <person name="Rajewski A."/>
            <person name="Carter-House D."/>
            <person name="Stajich J."/>
            <person name="Litt A."/>
        </authorList>
    </citation>
    <scope>NUCLEOTIDE SEQUENCE [LARGE SCALE GENOMIC DNA]</scope>
    <source>
        <strain evidence="3">AR-01</strain>
    </source>
</reference>
<comment type="caution">
    <text evidence="3">The sequence shown here is derived from an EMBL/GenBank/DDBJ whole genome shotgun (WGS) entry which is preliminary data.</text>
</comment>
<evidence type="ECO:0000259" key="2">
    <source>
        <dbReference type="Pfam" id="PF14309"/>
    </source>
</evidence>
<name>A0ABS8SH12_DATST</name>